<dbReference type="InterPro" id="IPR025132">
    <property type="entry name" value="DUF4058"/>
</dbReference>
<dbReference type="EMBL" id="JAMZMM010000479">
    <property type="protein sequence ID" value="MCP2732105.1"/>
    <property type="molecule type" value="Genomic_DNA"/>
</dbReference>
<reference evidence="1" key="1">
    <citation type="submission" date="2022-06" db="EMBL/GenBank/DDBJ databases">
        <title>New cyanobacteria of genus Symplocastrum in benthos of Lake Baikal.</title>
        <authorList>
            <person name="Sorokovikova E."/>
            <person name="Tikhonova I."/>
            <person name="Krasnopeev A."/>
            <person name="Evseev P."/>
            <person name="Gladkikh A."/>
            <person name="Belykh O."/>
        </authorList>
    </citation>
    <scope>NUCLEOTIDE SEQUENCE</scope>
    <source>
        <strain evidence="1">BBK-W-15</strain>
    </source>
</reference>
<dbReference type="Pfam" id="PF13267">
    <property type="entry name" value="DUF4058"/>
    <property type="match status" value="1"/>
</dbReference>
<comment type="caution">
    <text evidence="1">The sequence shown here is derived from an EMBL/GenBank/DDBJ whole genome shotgun (WGS) entry which is preliminary data.</text>
</comment>
<evidence type="ECO:0000313" key="1">
    <source>
        <dbReference type="EMBL" id="MCP2732105.1"/>
    </source>
</evidence>
<gene>
    <name evidence="1" type="ORF">NJ959_27120</name>
</gene>
<dbReference type="Proteomes" id="UP001204953">
    <property type="component" value="Unassembled WGS sequence"/>
</dbReference>
<evidence type="ECO:0000313" key="2">
    <source>
        <dbReference type="Proteomes" id="UP001204953"/>
    </source>
</evidence>
<name>A0AAE3KQ23_9CYAN</name>
<sequence>MPSPFPGMDPYLEGYLWSDVHSSLANKIRQHLTPKLRPHYTARLAIYLVEDTTPEAEIGILYPDVEILRMSAPNTTSDTNWMRSLLT</sequence>
<dbReference type="RefSeq" id="WP_254014833.1">
    <property type="nucleotide sequence ID" value="NZ_JAMZMM010000479.1"/>
</dbReference>
<keyword evidence="2" id="KW-1185">Reference proteome</keyword>
<dbReference type="AlphaFoldDB" id="A0AAE3KQ23"/>
<organism evidence="1 2">
    <name type="scientific">Limnofasciculus baicalensis BBK-W-15</name>
    <dbReference type="NCBI Taxonomy" id="2699891"/>
    <lineage>
        <taxon>Bacteria</taxon>
        <taxon>Bacillati</taxon>
        <taxon>Cyanobacteriota</taxon>
        <taxon>Cyanophyceae</taxon>
        <taxon>Coleofasciculales</taxon>
        <taxon>Coleofasciculaceae</taxon>
        <taxon>Limnofasciculus</taxon>
        <taxon>Limnofasciculus baicalensis</taxon>
    </lineage>
</organism>
<proteinExistence type="predicted"/>
<accession>A0AAE3KQ23</accession>
<protein>
    <submittedName>
        <fullName evidence="1">DUF4058 family protein</fullName>
    </submittedName>
</protein>